<keyword evidence="1" id="KW-1185">Reference proteome</keyword>
<dbReference type="WBParaSite" id="sdigi.contig267.g6860.t1">
    <property type="protein sequence ID" value="sdigi.contig267.g6860.t1"/>
    <property type="gene ID" value="sdigi.contig267.g6860"/>
</dbReference>
<dbReference type="Proteomes" id="UP000887581">
    <property type="component" value="Unplaced"/>
</dbReference>
<name>A0A915PN55_9BILA</name>
<dbReference type="AlphaFoldDB" id="A0A915PN55"/>
<protein>
    <submittedName>
        <fullName evidence="2">Uncharacterized protein</fullName>
    </submittedName>
</protein>
<proteinExistence type="predicted"/>
<organism evidence="1 2">
    <name type="scientific">Setaria digitata</name>
    <dbReference type="NCBI Taxonomy" id="48799"/>
    <lineage>
        <taxon>Eukaryota</taxon>
        <taxon>Metazoa</taxon>
        <taxon>Ecdysozoa</taxon>
        <taxon>Nematoda</taxon>
        <taxon>Chromadorea</taxon>
        <taxon>Rhabditida</taxon>
        <taxon>Spirurina</taxon>
        <taxon>Spiruromorpha</taxon>
        <taxon>Filarioidea</taxon>
        <taxon>Setariidae</taxon>
        <taxon>Setaria</taxon>
    </lineage>
</organism>
<reference evidence="2" key="1">
    <citation type="submission" date="2022-11" db="UniProtKB">
        <authorList>
            <consortium name="WormBaseParasite"/>
        </authorList>
    </citation>
    <scope>IDENTIFICATION</scope>
</reference>
<evidence type="ECO:0000313" key="1">
    <source>
        <dbReference type="Proteomes" id="UP000887581"/>
    </source>
</evidence>
<evidence type="ECO:0000313" key="2">
    <source>
        <dbReference type="WBParaSite" id="sdigi.contig267.g6860.t1"/>
    </source>
</evidence>
<sequence>MCASAPVHPVRACGAHAPARAHVTARSILDTLLSVSLFASVFMGRSIRIRVYGSVYSHPCLWVGLFASVFMGRSIRIRVHGSVCSLSCLMSVGLFKYVRDVSTYAGRKCFLGKLQTKRN</sequence>
<accession>A0A915PN55</accession>